<evidence type="ECO:0000313" key="1">
    <source>
        <dbReference type="EMBL" id="VGO22051.1"/>
    </source>
</evidence>
<dbReference type="AlphaFoldDB" id="A0A6C2US27"/>
<accession>A0A6C2US27</accession>
<evidence type="ECO:0000313" key="2">
    <source>
        <dbReference type="Proteomes" id="UP000346198"/>
    </source>
</evidence>
<sequence>MRRSPKDLIAAAKGPCGCLELDDPFIEFVNGAEFVKLNGEYSAEELHVIADWMEGKME</sequence>
<keyword evidence="2" id="KW-1185">Reference proteome</keyword>
<gene>
    <name evidence="1" type="ORF">SCARR_04132</name>
</gene>
<proteinExistence type="predicted"/>
<name>A0A6C2US27_9BACT</name>
<dbReference type="EMBL" id="CAAHFH010000002">
    <property type="protein sequence ID" value="VGO22051.1"/>
    <property type="molecule type" value="Genomic_DNA"/>
</dbReference>
<protein>
    <submittedName>
        <fullName evidence="1">Uncharacterized protein</fullName>
    </submittedName>
</protein>
<organism evidence="1 2">
    <name type="scientific">Pontiella sulfatireligans</name>
    <dbReference type="NCBI Taxonomy" id="2750658"/>
    <lineage>
        <taxon>Bacteria</taxon>
        <taxon>Pseudomonadati</taxon>
        <taxon>Kiritimatiellota</taxon>
        <taxon>Kiritimatiellia</taxon>
        <taxon>Kiritimatiellales</taxon>
        <taxon>Pontiellaceae</taxon>
        <taxon>Pontiella</taxon>
    </lineage>
</organism>
<dbReference type="Proteomes" id="UP000346198">
    <property type="component" value="Unassembled WGS sequence"/>
</dbReference>
<reference evidence="1 2" key="1">
    <citation type="submission" date="2019-04" db="EMBL/GenBank/DDBJ databases">
        <authorList>
            <person name="Van Vliet M D."/>
        </authorList>
    </citation>
    <scope>NUCLEOTIDE SEQUENCE [LARGE SCALE GENOMIC DNA]</scope>
    <source>
        <strain evidence="1 2">F21</strain>
    </source>
</reference>
<dbReference type="RefSeq" id="WP_168433474.1">
    <property type="nucleotide sequence ID" value="NZ_CAAHFH010000002.1"/>
</dbReference>